<dbReference type="InterPro" id="IPR051095">
    <property type="entry name" value="Dros_DevTransReg"/>
</dbReference>
<dbReference type="CDD" id="cd18315">
    <property type="entry name" value="BTB_POZ_BAB-like"/>
    <property type="match status" value="1"/>
</dbReference>
<evidence type="ECO:0000256" key="1">
    <source>
        <dbReference type="ARBA" id="ARBA00023242"/>
    </source>
</evidence>
<feature type="compositionally biased region" description="Basic and acidic residues" evidence="2">
    <location>
        <begin position="132"/>
        <end position="143"/>
    </location>
</feature>
<dbReference type="Gene3D" id="3.30.710.10">
    <property type="entry name" value="Potassium Channel Kv1.1, Chain A"/>
    <property type="match status" value="1"/>
</dbReference>
<feature type="domain" description="BTB" evidence="3">
    <location>
        <begin position="41"/>
        <end position="106"/>
    </location>
</feature>
<comment type="caution">
    <text evidence="4">The sequence shown here is derived from an EMBL/GenBank/DDBJ whole genome shotgun (WGS) entry which is preliminary data.</text>
</comment>
<accession>A0A6A4WX33</accession>
<feature type="region of interest" description="Disordered" evidence="2">
    <location>
        <begin position="130"/>
        <end position="245"/>
    </location>
</feature>
<dbReference type="PROSITE" id="PS50097">
    <property type="entry name" value="BTB"/>
    <property type="match status" value="1"/>
</dbReference>
<dbReference type="PANTHER" id="PTHR23110">
    <property type="entry name" value="BTB DOMAIN TRANSCRIPTION FACTOR"/>
    <property type="match status" value="1"/>
</dbReference>
<dbReference type="PANTHER" id="PTHR23110:SF109">
    <property type="entry name" value="FI07618P-RELATED"/>
    <property type="match status" value="1"/>
</dbReference>
<dbReference type="Proteomes" id="UP000440578">
    <property type="component" value="Unassembled WGS sequence"/>
</dbReference>
<reference evidence="4 5" key="1">
    <citation type="submission" date="2019-07" db="EMBL/GenBank/DDBJ databases">
        <title>Draft genome assembly of a fouling barnacle, Amphibalanus amphitrite (Darwin, 1854): The first reference genome for Thecostraca.</title>
        <authorList>
            <person name="Kim W."/>
        </authorList>
    </citation>
    <scope>NUCLEOTIDE SEQUENCE [LARGE SCALE GENOMIC DNA]</scope>
    <source>
        <strain evidence="4">SNU_AA5</strain>
        <tissue evidence="4">Soma without cirri and trophi</tissue>
    </source>
</reference>
<proteinExistence type="predicted"/>
<evidence type="ECO:0000259" key="3">
    <source>
        <dbReference type="PROSITE" id="PS50097"/>
    </source>
</evidence>
<protein>
    <submittedName>
        <fullName evidence="4">Protein bric-a-brac 2</fullName>
    </submittedName>
</protein>
<dbReference type="EMBL" id="VIIS01000220">
    <property type="protein sequence ID" value="KAF0311657.1"/>
    <property type="molecule type" value="Genomic_DNA"/>
</dbReference>
<evidence type="ECO:0000313" key="5">
    <source>
        <dbReference type="Proteomes" id="UP000440578"/>
    </source>
</evidence>
<dbReference type="AlphaFoldDB" id="A0A6A4WX33"/>
<dbReference type="GO" id="GO:0006357">
    <property type="term" value="P:regulation of transcription by RNA polymerase II"/>
    <property type="evidence" value="ECO:0007669"/>
    <property type="project" value="TreeGrafter"/>
</dbReference>
<evidence type="ECO:0000313" key="4">
    <source>
        <dbReference type="EMBL" id="KAF0311657.1"/>
    </source>
</evidence>
<dbReference type="Pfam" id="PF00651">
    <property type="entry name" value="BTB"/>
    <property type="match status" value="1"/>
</dbReference>
<dbReference type="InterPro" id="IPR011333">
    <property type="entry name" value="SKP1/BTB/POZ_sf"/>
</dbReference>
<dbReference type="SUPFAM" id="SSF54695">
    <property type="entry name" value="POZ domain"/>
    <property type="match status" value="1"/>
</dbReference>
<name>A0A6A4WX33_AMPAM</name>
<organism evidence="4 5">
    <name type="scientific">Amphibalanus amphitrite</name>
    <name type="common">Striped barnacle</name>
    <name type="synonym">Balanus amphitrite</name>
    <dbReference type="NCBI Taxonomy" id="1232801"/>
    <lineage>
        <taxon>Eukaryota</taxon>
        <taxon>Metazoa</taxon>
        <taxon>Ecdysozoa</taxon>
        <taxon>Arthropoda</taxon>
        <taxon>Crustacea</taxon>
        <taxon>Multicrustacea</taxon>
        <taxon>Cirripedia</taxon>
        <taxon>Thoracica</taxon>
        <taxon>Thoracicalcarea</taxon>
        <taxon>Balanomorpha</taxon>
        <taxon>Balanoidea</taxon>
        <taxon>Balanidae</taxon>
        <taxon>Amphibalaninae</taxon>
        <taxon>Amphibalanus</taxon>
    </lineage>
</organism>
<feature type="compositionally biased region" description="Pro residues" evidence="2">
    <location>
        <begin position="171"/>
        <end position="180"/>
    </location>
</feature>
<keyword evidence="1" id="KW-0539">Nucleus</keyword>
<evidence type="ECO:0000256" key="2">
    <source>
        <dbReference type="SAM" id="MobiDB-lite"/>
    </source>
</evidence>
<dbReference type="SMART" id="SM00225">
    <property type="entry name" value="BTB"/>
    <property type="match status" value="1"/>
</dbReference>
<gene>
    <name evidence="4" type="primary">bab2_4</name>
    <name evidence="4" type="ORF">FJT64_017503</name>
</gene>
<feature type="compositionally biased region" description="Low complexity" evidence="2">
    <location>
        <begin position="147"/>
        <end position="164"/>
    </location>
</feature>
<dbReference type="GO" id="GO:0005634">
    <property type="term" value="C:nucleus"/>
    <property type="evidence" value="ECO:0007669"/>
    <property type="project" value="TreeGrafter"/>
</dbReference>
<dbReference type="InterPro" id="IPR000210">
    <property type="entry name" value="BTB/POZ_dom"/>
</dbReference>
<sequence length="245" mass="26047">MAVTAAAAAGAGPQHYCLRWNNYQSNLTSVFDQLLQSESFVDVTLAVAGRALKAHKVILSASSPYFQTLLHDNPCGHPIVVIEDVSHADMQAIVQFMYKGEINVAEQQLPSLLKVAEALKIRGLADVPEGETVTRRAAPEPQRRQTSAEAGGSPEPAAAGRAPPQVGQTPERPPQGPAMPPGTTAEPRPAPAPSQAPAHSRASDDTEIRPAIIEMIKEEERVSSLYPDPCSRCPPGRVNSLAGDI</sequence>
<keyword evidence="5" id="KW-1185">Reference proteome</keyword>
<dbReference type="OrthoDB" id="6611570at2759"/>